<dbReference type="HOGENOM" id="CLU_855999_0_0_1"/>
<dbReference type="EMBL" id="KB096275">
    <property type="protein sequence ID" value="ESO06984.1"/>
    <property type="molecule type" value="Genomic_DNA"/>
</dbReference>
<dbReference type="KEGG" id="hro:HELRODRAFT_171020"/>
<sequence length="325" mass="36510">MEEDDEKDNDDIRLLMMKARPIPLGICINFCSVLYFARVSAFMWQHFLRQHSCNNNNNIGDDGHLHCGCRWSPSTSRSTVVDLDSLIATMQQNINNTWQQQQQDLDLPLPYTCDPYRASSTNNNNFGSSNNNFNSHSNFGSSSNNNSLSNKLSGSLPTSSSTSSSIGGASRNYNSHNNNTYYPIEDSNSLKSKHSLNNNNNIAINNEQSSLLGGKNILQPPGYSCSPQQLNDLRQLKTLIEECSDKTKRDSGVLVEEPDVIQDTNNISETKRNETKFNSNYNSNNINNKYNDNSYDNIDDDDCRLENFSAFLAKPCFPPVPQLMN</sequence>
<evidence type="ECO:0000313" key="3">
    <source>
        <dbReference type="EMBL" id="ESO06984.1"/>
    </source>
</evidence>
<dbReference type="RefSeq" id="XP_009015080.1">
    <property type="nucleotide sequence ID" value="XM_009016832.1"/>
</dbReference>
<name>T1F3P9_HELRO</name>
<reference evidence="4" key="3">
    <citation type="submission" date="2015-06" db="UniProtKB">
        <authorList>
            <consortium name="EnsemblMetazoa"/>
        </authorList>
    </citation>
    <scope>IDENTIFICATION</scope>
</reference>
<gene>
    <name evidence="4" type="primary">20203448</name>
    <name evidence="3" type="ORF">HELRODRAFT_171020</name>
</gene>
<feature type="transmembrane region" description="Helical" evidence="2">
    <location>
        <begin position="21"/>
        <end position="44"/>
    </location>
</feature>
<evidence type="ECO:0000313" key="5">
    <source>
        <dbReference type="Proteomes" id="UP000015101"/>
    </source>
</evidence>
<organism evidence="4 5">
    <name type="scientific">Helobdella robusta</name>
    <name type="common">Californian leech</name>
    <dbReference type="NCBI Taxonomy" id="6412"/>
    <lineage>
        <taxon>Eukaryota</taxon>
        <taxon>Metazoa</taxon>
        <taxon>Spiralia</taxon>
        <taxon>Lophotrochozoa</taxon>
        <taxon>Annelida</taxon>
        <taxon>Clitellata</taxon>
        <taxon>Hirudinea</taxon>
        <taxon>Rhynchobdellida</taxon>
        <taxon>Glossiphoniidae</taxon>
        <taxon>Helobdella</taxon>
    </lineage>
</organism>
<keyword evidence="5" id="KW-1185">Reference proteome</keyword>
<keyword evidence="2" id="KW-0812">Transmembrane</keyword>
<feature type="region of interest" description="Disordered" evidence="1">
    <location>
        <begin position="137"/>
        <end position="186"/>
    </location>
</feature>
<dbReference type="CTD" id="20203448"/>
<reference evidence="5" key="1">
    <citation type="submission" date="2012-12" db="EMBL/GenBank/DDBJ databases">
        <authorList>
            <person name="Hellsten U."/>
            <person name="Grimwood J."/>
            <person name="Chapman J.A."/>
            <person name="Shapiro H."/>
            <person name="Aerts A."/>
            <person name="Otillar R.P."/>
            <person name="Terry A.Y."/>
            <person name="Boore J.L."/>
            <person name="Simakov O."/>
            <person name="Marletaz F."/>
            <person name="Cho S.-J."/>
            <person name="Edsinger-Gonzales E."/>
            <person name="Havlak P."/>
            <person name="Kuo D.-H."/>
            <person name="Larsson T."/>
            <person name="Lv J."/>
            <person name="Arendt D."/>
            <person name="Savage R."/>
            <person name="Osoegawa K."/>
            <person name="de Jong P."/>
            <person name="Lindberg D.R."/>
            <person name="Seaver E.C."/>
            <person name="Weisblat D.A."/>
            <person name="Putnam N.H."/>
            <person name="Grigoriev I.V."/>
            <person name="Rokhsar D.S."/>
        </authorList>
    </citation>
    <scope>NUCLEOTIDE SEQUENCE</scope>
</reference>
<feature type="compositionally biased region" description="Polar residues" evidence="1">
    <location>
        <begin position="171"/>
        <end position="181"/>
    </location>
</feature>
<dbReference type="Proteomes" id="UP000015101">
    <property type="component" value="Unassembled WGS sequence"/>
</dbReference>
<keyword evidence="2" id="KW-1133">Transmembrane helix</keyword>
<feature type="compositionally biased region" description="Low complexity" evidence="1">
    <location>
        <begin position="137"/>
        <end position="170"/>
    </location>
</feature>
<dbReference type="InParanoid" id="T1F3P9"/>
<protein>
    <submittedName>
        <fullName evidence="3 4">Uncharacterized protein</fullName>
    </submittedName>
</protein>
<accession>T1F3P9</accession>
<evidence type="ECO:0000313" key="4">
    <source>
        <dbReference type="EnsemblMetazoa" id="HelroP171020"/>
    </source>
</evidence>
<evidence type="ECO:0000256" key="2">
    <source>
        <dbReference type="SAM" id="Phobius"/>
    </source>
</evidence>
<dbReference type="GeneID" id="20203448"/>
<evidence type="ECO:0000256" key="1">
    <source>
        <dbReference type="SAM" id="MobiDB-lite"/>
    </source>
</evidence>
<dbReference type="EMBL" id="AMQM01003747">
    <property type="status" value="NOT_ANNOTATED_CDS"/>
    <property type="molecule type" value="Genomic_DNA"/>
</dbReference>
<proteinExistence type="predicted"/>
<keyword evidence="2" id="KW-0472">Membrane</keyword>
<dbReference type="AlphaFoldDB" id="T1F3P9"/>
<dbReference type="EnsemblMetazoa" id="HelroT171020">
    <property type="protein sequence ID" value="HelroP171020"/>
    <property type="gene ID" value="HelroG171020"/>
</dbReference>
<reference evidence="3 5" key="2">
    <citation type="journal article" date="2013" name="Nature">
        <title>Insights into bilaterian evolution from three spiralian genomes.</title>
        <authorList>
            <person name="Simakov O."/>
            <person name="Marletaz F."/>
            <person name="Cho S.J."/>
            <person name="Edsinger-Gonzales E."/>
            <person name="Havlak P."/>
            <person name="Hellsten U."/>
            <person name="Kuo D.H."/>
            <person name="Larsson T."/>
            <person name="Lv J."/>
            <person name="Arendt D."/>
            <person name="Savage R."/>
            <person name="Osoegawa K."/>
            <person name="de Jong P."/>
            <person name="Grimwood J."/>
            <person name="Chapman J.A."/>
            <person name="Shapiro H."/>
            <person name="Aerts A."/>
            <person name="Otillar R.P."/>
            <person name="Terry A.Y."/>
            <person name="Boore J.L."/>
            <person name="Grigoriev I.V."/>
            <person name="Lindberg D.R."/>
            <person name="Seaver E.C."/>
            <person name="Weisblat D.A."/>
            <person name="Putnam N.H."/>
            <person name="Rokhsar D.S."/>
        </authorList>
    </citation>
    <scope>NUCLEOTIDE SEQUENCE</scope>
</reference>